<dbReference type="InterPro" id="IPR029044">
    <property type="entry name" value="Nucleotide-diphossugar_trans"/>
</dbReference>
<gene>
    <name evidence="3" type="ORF">GCM10011503_31630</name>
</gene>
<comment type="caution">
    <text evidence="3">The sequence shown here is derived from an EMBL/GenBank/DDBJ whole genome shotgun (WGS) entry which is preliminary data.</text>
</comment>
<sequence length="340" mass="37701">MSPKDITVVIPTYNRPESLHRAVESLFWQSVRKEGFTVLIADNSAEASARFAFDALVGKAPEGITLHYVHAPAPGVANARNAAMDALTTQLVAFLDDDQSAPVHWLEELLATYEGYGAAVTFGPISAELPDDITTHRSYFEDFFGREPRLREGFVDKPYGCGNSLLDTHQIPGGKPWFDIRMNEVGGEDDLLWARLKQAGRKFAWAPKATCYEHPLPQRVTLSYTLRRALAYGQGPCTLARRADPPRYASLAMWMGIGAGKFALHGLKWLALWAVRHPDRAFELDKAIRGLGKVLFWKEMKFYGAATVSQRPAPARPAVSADANDRGASRHTREPLPANR</sequence>
<evidence type="ECO:0000256" key="1">
    <source>
        <dbReference type="SAM" id="MobiDB-lite"/>
    </source>
</evidence>
<evidence type="ECO:0000313" key="3">
    <source>
        <dbReference type="EMBL" id="GGB80539.1"/>
    </source>
</evidence>
<keyword evidence="4" id="KW-1185">Reference proteome</keyword>
<feature type="compositionally biased region" description="Basic and acidic residues" evidence="1">
    <location>
        <begin position="323"/>
        <end position="334"/>
    </location>
</feature>
<accession>A0ABQ1JYG8</accession>
<dbReference type="GO" id="GO:0016740">
    <property type="term" value="F:transferase activity"/>
    <property type="evidence" value="ECO:0007669"/>
    <property type="project" value="UniProtKB-KW"/>
</dbReference>
<protein>
    <submittedName>
        <fullName evidence="3">Glycosyl transferase</fullName>
    </submittedName>
</protein>
<evidence type="ECO:0000259" key="2">
    <source>
        <dbReference type="Pfam" id="PF00535"/>
    </source>
</evidence>
<dbReference type="SUPFAM" id="SSF53448">
    <property type="entry name" value="Nucleotide-diphospho-sugar transferases"/>
    <property type="match status" value="1"/>
</dbReference>
<dbReference type="PANTHER" id="PTHR43685">
    <property type="entry name" value="GLYCOSYLTRANSFERASE"/>
    <property type="match status" value="1"/>
</dbReference>
<organism evidence="3 4">
    <name type="scientific">Henriciella pelagia</name>
    <dbReference type="NCBI Taxonomy" id="1977912"/>
    <lineage>
        <taxon>Bacteria</taxon>
        <taxon>Pseudomonadati</taxon>
        <taxon>Pseudomonadota</taxon>
        <taxon>Alphaproteobacteria</taxon>
        <taxon>Hyphomonadales</taxon>
        <taxon>Hyphomonadaceae</taxon>
        <taxon>Henriciella</taxon>
    </lineage>
</organism>
<name>A0ABQ1JYG8_9PROT</name>
<dbReference type="InterPro" id="IPR001173">
    <property type="entry name" value="Glyco_trans_2-like"/>
</dbReference>
<dbReference type="Proteomes" id="UP000628854">
    <property type="component" value="Unassembled WGS sequence"/>
</dbReference>
<reference evidence="4" key="1">
    <citation type="journal article" date="2019" name="Int. J. Syst. Evol. Microbiol.">
        <title>The Global Catalogue of Microorganisms (GCM) 10K type strain sequencing project: providing services to taxonomists for standard genome sequencing and annotation.</title>
        <authorList>
            <consortium name="The Broad Institute Genomics Platform"/>
            <consortium name="The Broad Institute Genome Sequencing Center for Infectious Disease"/>
            <person name="Wu L."/>
            <person name="Ma J."/>
        </authorList>
    </citation>
    <scope>NUCLEOTIDE SEQUENCE [LARGE SCALE GENOMIC DNA]</scope>
    <source>
        <strain evidence="4">CGMCC 1.15928</strain>
    </source>
</reference>
<dbReference type="RefSeq" id="WP_084394869.1">
    <property type="nucleotide sequence ID" value="NZ_BMKF01000003.1"/>
</dbReference>
<dbReference type="PANTHER" id="PTHR43685:SF2">
    <property type="entry name" value="GLYCOSYLTRANSFERASE 2-LIKE DOMAIN-CONTAINING PROTEIN"/>
    <property type="match status" value="1"/>
</dbReference>
<keyword evidence="3" id="KW-0808">Transferase</keyword>
<evidence type="ECO:0000313" key="4">
    <source>
        <dbReference type="Proteomes" id="UP000628854"/>
    </source>
</evidence>
<dbReference type="EMBL" id="BMKF01000003">
    <property type="protein sequence ID" value="GGB80539.1"/>
    <property type="molecule type" value="Genomic_DNA"/>
</dbReference>
<dbReference type="InterPro" id="IPR050834">
    <property type="entry name" value="Glycosyltransf_2"/>
</dbReference>
<dbReference type="Gene3D" id="3.90.550.10">
    <property type="entry name" value="Spore Coat Polysaccharide Biosynthesis Protein SpsA, Chain A"/>
    <property type="match status" value="1"/>
</dbReference>
<dbReference type="Pfam" id="PF00535">
    <property type="entry name" value="Glycos_transf_2"/>
    <property type="match status" value="1"/>
</dbReference>
<feature type="region of interest" description="Disordered" evidence="1">
    <location>
        <begin position="310"/>
        <end position="340"/>
    </location>
</feature>
<dbReference type="CDD" id="cd00761">
    <property type="entry name" value="Glyco_tranf_GTA_type"/>
    <property type="match status" value="1"/>
</dbReference>
<feature type="domain" description="Glycosyltransferase 2-like" evidence="2">
    <location>
        <begin position="7"/>
        <end position="149"/>
    </location>
</feature>
<proteinExistence type="predicted"/>